<dbReference type="RefSeq" id="WP_144333566.1">
    <property type="nucleotide sequence ID" value="NZ_VLPL01000006.1"/>
</dbReference>
<keyword evidence="2" id="KW-0349">Heme</keyword>
<keyword evidence="4" id="KW-0408">Iron</keyword>
<accession>A0A556MPR4</accession>
<dbReference type="EMBL" id="VLPL01000006">
    <property type="protein sequence ID" value="TSJ41933.1"/>
    <property type="molecule type" value="Genomic_DNA"/>
</dbReference>
<sequence length="129" mass="15458">MKSAQKHDILELEDIQLLVDSFYSKVRENKLLNPIFLDKISDEQWPAHLDKMYRFWQTLLLGEITYQGNPLMHHLQLALTDEHFEEWLRLFRETTNQHFTGEKAAEATRRAEKIRWVFQTKIKQFGLGN</sequence>
<evidence type="ECO:0000313" key="6">
    <source>
        <dbReference type="Proteomes" id="UP000316008"/>
    </source>
</evidence>
<dbReference type="InterPro" id="IPR001486">
    <property type="entry name" value="Hemoglobin_trunc"/>
</dbReference>
<dbReference type="GO" id="GO:0020037">
    <property type="term" value="F:heme binding"/>
    <property type="evidence" value="ECO:0007669"/>
    <property type="project" value="InterPro"/>
</dbReference>
<keyword evidence="1" id="KW-0813">Transport</keyword>
<dbReference type="Proteomes" id="UP000316008">
    <property type="component" value="Unassembled WGS sequence"/>
</dbReference>
<keyword evidence="3" id="KW-0479">Metal-binding</keyword>
<gene>
    <name evidence="5" type="ORF">FO442_12640</name>
</gene>
<dbReference type="Pfam" id="PF01152">
    <property type="entry name" value="Bac_globin"/>
    <property type="match status" value="1"/>
</dbReference>
<evidence type="ECO:0000256" key="1">
    <source>
        <dbReference type="ARBA" id="ARBA00022448"/>
    </source>
</evidence>
<evidence type="ECO:0000256" key="3">
    <source>
        <dbReference type="ARBA" id="ARBA00022723"/>
    </source>
</evidence>
<dbReference type="SUPFAM" id="SSF46458">
    <property type="entry name" value="Globin-like"/>
    <property type="match status" value="1"/>
</dbReference>
<dbReference type="OrthoDB" id="25954at2"/>
<evidence type="ECO:0000256" key="2">
    <source>
        <dbReference type="ARBA" id="ARBA00022617"/>
    </source>
</evidence>
<evidence type="ECO:0000313" key="5">
    <source>
        <dbReference type="EMBL" id="TSJ41933.1"/>
    </source>
</evidence>
<comment type="caution">
    <text evidence="5">The sequence shown here is derived from an EMBL/GenBank/DDBJ whole genome shotgun (WGS) entry which is preliminary data.</text>
</comment>
<organism evidence="5 6">
    <name type="scientific">Fluviicola chungangensis</name>
    <dbReference type="NCBI Taxonomy" id="2597671"/>
    <lineage>
        <taxon>Bacteria</taxon>
        <taxon>Pseudomonadati</taxon>
        <taxon>Bacteroidota</taxon>
        <taxon>Flavobacteriia</taxon>
        <taxon>Flavobacteriales</taxon>
        <taxon>Crocinitomicaceae</taxon>
        <taxon>Fluviicola</taxon>
    </lineage>
</organism>
<dbReference type="InterPro" id="IPR012292">
    <property type="entry name" value="Globin/Proto"/>
</dbReference>
<dbReference type="Gene3D" id="1.10.490.10">
    <property type="entry name" value="Globins"/>
    <property type="match status" value="1"/>
</dbReference>
<protein>
    <submittedName>
        <fullName evidence="5">Group III truncated hemoglobin</fullName>
    </submittedName>
</protein>
<dbReference type="GO" id="GO:0019825">
    <property type="term" value="F:oxygen binding"/>
    <property type="evidence" value="ECO:0007669"/>
    <property type="project" value="InterPro"/>
</dbReference>
<dbReference type="InterPro" id="IPR009050">
    <property type="entry name" value="Globin-like_sf"/>
</dbReference>
<evidence type="ECO:0000256" key="4">
    <source>
        <dbReference type="ARBA" id="ARBA00023004"/>
    </source>
</evidence>
<dbReference type="AlphaFoldDB" id="A0A556MPR4"/>
<dbReference type="GO" id="GO:0046872">
    <property type="term" value="F:metal ion binding"/>
    <property type="evidence" value="ECO:0007669"/>
    <property type="project" value="UniProtKB-KW"/>
</dbReference>
<proteinExistence type="predicted"/>
<dbReference type="CDD" id="cd08916">
    <property type="entry name" value="TrHb3_P"/>
    <property type="match status" value="1"/>
</dbReference>
<name>A0A556MPR4_9FLAO</name>
<keyword evidence="6" id="KW-1185">Reference proteome</keyword>
<reference evidence="5 6" key="1">
    <citation type="submission" date="2019-07" db="EMBL/GenBank/DDBJ databases">
        <authorList>
            <person name="Huq M.A."/>
        </authorList>
    </citation>
    <scope>NUCLEOTIDE SEQUENCE [LARGE SCALE GENOMIC DNA]</scope>
    <source>
        <strain evidence="5 6">MAH-3</strain>
    </source>
</reference>